<dbReference type="GO" id="GO:0006508">
    <property type="term" value="P:proteolysis"/>
    <property type="evidence" value="ECO:0007669"/>
    <property type="project" value="UniProtKB-KW"/>
</dbReference>
<keyword evidence="1" id="KW-0121">Carboxypeptidase</keyword>
<dbReference type="GO" id="GO:0004185">
    <property type="term" value="F:serine-type carboxypeptidase activity"/>
    <property type="evidence" value="ECO:0007669"/>
    <property type="project" value="InterPro"/>
</dbReference>
<evidence type="ECO:0000313" key="7">
    <source>
        <dbReference type="EMBL" id="TGY88981.1"/>
    </source>
</evidence>
<dbReference type="RefSeq" id="WP_135995521.1">
    <property type="nucleotide sequence ID" value="NZ_CP071057.1"/>
</dbReference>
<evidence type="ECO:0000256" key="5">
    <source>
        <dbReference type="ARBA" id="ARBA00023180"/>
    </source>
</evidence>
<dbReference type="SUPFAM" id="SSF53474">
    <property type="entry name" value="alpha/beta-Hydrolases"/>
    <property type="match status" value="1"/>
</dbReference>
<evidence type="ECO:0000256" key="1">
    <source>
        <dbReference type="ARBA" id="ARBA00022645"/>
    </source>
</evidence>
<feature type="signal peptide" evidence="6">
    <location>
        <begin position="1"/>
        <end position="21"/>
    </location>
</feature>
<evidence type="ECO:0000256" key="6">
    <source>
        <dbReference type="SAM" id="SignalP"/>
    </source>
</evidence>
<sequence>MLKSLIAAVSAATLLALPAGAQEAAGNGAADIPEPVSFESRGEVNVEGERIRYRVVAGETYLEDEDGNPTGSIFSTSYFREGNFDPRERPVAFIFNGGPGSASLWLHMGVFGPRRVVLPSEPPADDGAAPFDIQSNPESLIGVADMVFIDPVGTGWSRALGDTDAKEEFWGVDADAESIAAFMRRWLTEHRRWNSPKYLLGESYGTTRIGALMRQLEAGWNDVSINGAVLISVVLDFKMDATDPGNDIGYVGLMPGYAATAWYHGKVDRADWNGDFEAFLEDARDFASDEYLPALIRGHDIDPARQSAVIARLAEFTGLSEDYLRRANMRVELSDFRVELLRDEGLSVGRFDSRFTGLEPDAIGDTPEGDPSGYGIDGAYTAAMLDYFTREIGVDIQRPYTTLGGVQDWNWDAGPAGGENSYVNTSVWLERAMRQNRELRVLALNGYYDLATPFYATELTLQRPGYSDQSRVELDYYPAGHMMYLHQPSIEAMAERVRNFIAAQ</sequence>
<dbReference type="OrthoDB" id="9770107at2"/>
<keyword evidence="8" id="KW-1185">Reference proteome</keyword>
<evidence type="ECO:0000256" key="3">
    <source>
        <dbReference type="ARBA" id="ARBA00022729"/>
    </source>
</evidence>
<protein>
    <submittedName>
        <fullName evidence="7">Peptidase S10</fullName>
    </submittedName>
</protein>
<gene>
    <name evidence="7" type="ORF">E5163_07550</name>
</gene>
<proteinExistence type="predicted"/>
<keyword evidence="5" id="KW-0325">Glycoprotein</keyword>
<evidence type="ECO:0000256" key="2">
    <source>
        <dbReference type="ARBA" id="ARBA00022670"/>
    </source>
</evidence>
<feature type="chain" id="PRO_5020680167" evidence="6">
    <location>
        <begin position="22"/>
        <end position="504"/>
    </location>
</feature>
<dbReference type="InterPro" id="IPR029058">
    <property type="entry name" value="AB_hydrolase_fold"/>
</dbReference>
<evidence type="ECO:0000313" key="8">
    <source>
        <dbReference type="Proteomes" id="UP000308054"/>
    </source>
</evidence>
<name>A0A4S2H145_9PROT</name>
<dbReference type="InterPro" id="IPR001563">
    <property type="entry name" value="Peptidase_S10"/>
</dbReference>
<dbReference type="Proteomes" id="UP000308054">
    <property type="component" value="Unassembled WGS sequence"/>
</dbReference>
<dbReference type="PANTHER" id="PTHR11802">
    <property type="entry name" value="SERINE PROTEASE FAMILY S10 SERINE CARBOXYPEPTIDASE"/>
    <property type="match status" value="1"/>
</dbReference>
<evidence type="ECO:0000256" key="4">
    <source>
        <dbReference type="ARBA" id="ARBA00022801"/>
    </source>
</evidence>
<keyword evidence="2" id="KW-0645">Protease</keyword>
<keyword evidence="4" id="KW-0378">Hydrolase</keyword>
<organism evidence="7 8">
    <name type="scientific">Marinicauda algicola</name>
    <dbReference type="NCBI Taxonomy" id="2029849"/>
    <lineage>
        <taxon>Bacteria</taxon>
        <taxon>Pseudomonadati</taxon>
        <taxon>Pseudomonadota</taxon>
        <taxon>Alphaproteobacteria</taxon>
        <taxon>Maricaulales</taxon>
        <taxon>Maricaulaceae</taxon>
        <taxon>Marinicauda</taxon>
    </lineage>
</organism>
<comment type="caution">
    <text evidence="7">The sequence shown here is derived from an EMBL/GenBank/DDBJ whole genome shotgun (WGS) entry which is preliminary data.</text>
</comment>
<keyword evidence="3 6" id="KW-0732">Signal</keyword>
<dbReference type="Pfam" id="PF00450">
    <property type="entry name" value="Peptidase_S10"/>
    <property type="match status" value="1"/>
</dbReference>
<dbReference type="PANTHER" id="PTHR11802:SF3">
    <property type="entry name" value="RETINOID-INDUCIBLE SERINE CARBOXYPEPTIDASE"/>
    <property type="match status" value="1"/>
</dbReference>
<dbReference type="EMBL" id="SRXW01000002">
    <property type="protein sequence ID" value="TGY88981.1"/>
    <property type="molecule type" value="Genomic_DNA"/>
</dbReference>
<dbReference type="Gene3D" id="3.40.50.1820">
    <property type="entry name" value="alpha/beta hydrolase"/>
    <property type="match status" value="1"/>
</dbReference>
<dbReference type="AlphaFoldDB" id="A0A4S2H145"/>
<accession>A0A4S2H145</accession>
<reference evidence="7 8" key="1">
    <citation type="journal article" date="2017" name="Int. J. Syst. Evol. Microbiol.">
        <title>Marinicauda algicola sp. nov., isolated from a marine red alga Rhodosorus marinus.</title>
        <authorList>
            <person name="Jeong S.E."/>
            <person name="Jeon S.H."/>
            <person name="Chun B.H."/>
            <person name="Kim D.W."/>
            <person name="Jeon C.O."/>
        </authorList>
    </citation>
    <scope>NUCLEOTIDE SEQUENCE [LARGE SCALE GENOMIC DNA]</scope>
    <source>
        <strain evidence="7 8">JCM 31718</strain>
    </source>
</reference>